<dbReference type="FunFam" id="2.40.50.140:FF:000099">
    <property type="entry name" value="Ribosomal protein S12, mitochondrial"/>
    <property type="match status" value="1"/>
</dbReference>
<dbReference type="InterPro" id="IPR006032">
    <property type="entry name" value="Ribosomal_uS12"/>
</dbReference>
<dbReference type="AlphaFoldDB" id="A0A6A6PS19"/>
<dbReference type="GO" id="GO:0003735">
    <property type="term" value="F:structural constituent of ribosome"/>
    <property type="evidence" value="ECO:0007669"/>
    <property type="project" value="InterPro"/>
</dbReference>
<dbReference type="PANTHER" id="PTHR11652">
    <property type="entry name" value="30S RIBOSOMAL PROTEIN S12 FAMILY MEMBER"/>
    <property type="match status" value="1"/>
</dbReference>
<keyword evidence="2 4" id="KW-0689">Ribosomal protein</keyword>
<dbReference type="RefSeq" id="XP_033589470.1">
    <property type="nucleotide sequence ID" value="XM_033736017.1"/>
</dbReference>
<dbReference type="InterPro" id="IPR005679">
    <property type="entry name" value="Ribosomal_uS12_bac"/>
</dbReference>
<dbReference type="GO" id="GO:0015935">
    <property type="term" value="C:small ribosomal subunit"/>
    <property type="evidence" value="ECO:0007669"/>
    <property type="project" value="InterPro"/>
</dbReference>
<proteinExistence type="inferred from homology"/>
<dbReference type="Pfam" id="PF00164">
    <property type="entry name" value="Ribosom_S12_S23"/>
    <property type="match status" value="1"/>
</dbReference>
<protein>
    <recommendedName>
        <fullName evidence="7">30S ribosomal protein S12</fullName>
    </recommendedName>
</protein>
<accession>A0A6A6PS19</accession>
<dbReference type="PRINTS" id="PR01034">
    <property type="entry name" value="RIBOSOMALS12"/>
</dbReference>
<dbReference type="Gene3D" id="2.40.50.140">
    <property type="entry name" value="Nucleic acid-binding proteins"/>
    <property type="match status" value="1"/>
</dbReference>
<evidence type="ECO:0000256" key="3">
    <source>
        <dbReference type="ARBA" id="ARBA00023274"/>
    </source>
</evidence>
<comment type="similarity">
    <text evidence="1 4">Belongs to the universal ribosomal protein uS12 family.</text>
</comment>
<dbReference type="CDD" id="cd03368">
    <property type="entry name" value="Ribosomal_S12"/>
    <property type="match status" value="1"/>
</dbReference>
<sequence>MREARLTTPSLLSTYNQVIRGCRKEQRARKARSPALVNRPEVKGVCLRVGVVKPKKPNSGERKVARLRLSSGKLVTAYIPGEGHNVQQHSVVMVRGGRAQDCPGVKYHLVRGALDLGGVGNRVTSRSKYGTKKPKAS</sequence>
<dbReference type="GO" id="GO:0006412">
    <property type="term" value="P:translation"/>
    <property type="evidence" value="ECO:0007669"/>
    <property type="project" value="InterPro"/>
</dbReference>
<dbReference type="Proteomes" id="UP000799767">
    <property type="component" value="Unassembled WGS sequence"/>
</dbReference>
<dbReference type="PIRSF" id="PIRSF002133">
    <property type="entry name" value="Ribosomal_S12/S23"/>
    <property type="match status" value="1"/>
</dbReference>
<evidence type="ECO:0000313" key="6">
    <source>
        <dbReference type="Proteomes" id="UP000799767"/>
    </source>
</evidence>
<evidence type="ECO:0008006" key="7">
    <source>
        <dbReference type="Google" id="ProtNLM"/>
    </source>
</evidence>
<dbReference type="OrthoDB" id="361013at2759"/>
<dbReference type="SUPFAM" id="SSF50249">
    <property type="entry name" value="Nucleic acid-binding proteins"/>
    <property type="match status" value="1"/>
</dbReference>
<dbReference type="EMBL" id="MU001635">
    <property type="protein sequence ID" value="KAF2482900.1"/>
    <property type="molecule type" value="Genomic_DNA"/>
</dbReference>
<gene>
    <name evidence="5" type="ORF">BDY17DRAFT_316520</name>
</gene>
<evidence type="ECO:0000256" key="2">
    <source>
        <dbReference type="ARBA" id="ARBA00022980"/>
    </source>
</evidence>
<dbReference type="GeneID" id="54477019"/>
<organism evidence="5 6">
    <name type="scientific">Neohortaea acidophila</name>
    <dbReference type="NCBI Taxonomy" id="245834"/>
    <lineage>
        <taxon>Eukaryota</taxon>
        <taxon>Fungi</taxon>
        <taxon>Dikarya</taxon>
        <taxon>Ascomycota</taxon>
        <taxon>Pezizomycotina</taxon>
        <taxon>Dothideomycetes</taxon>
        <taxon>Dothideomycetidae</taxon>
        <taxon>Mycosphaerellales</taxon>
        <taxon>Teratosphaeriaceae</taxon>
        <taxon>Neohortaea</taxon>
    </lineage>
</organism>
<evidence type="ECO:0000313" key="5">
    <source>
        <dbReference type="EMBL" id="KAF2482900.1"/>
    </source>
</evidence>
<evidence type="ECO:0000256" key="1">
    <source>
        <dbReference type="ARBA" id="ARBA00005657"/>
    </source>
</evidence>
<keyword evidence="6" id="KW-1185">Reference proteome</keyword>
<name>A0A6A6PS19_9PEZI</name>
<keyword evidence="3 4" id="KW-0687">Ribonucleoprotein</keyword>
<dbReference type="InterPro" id="IPR012340">
    <property type="entry name" value="NA-bd_OB-fold"/>
</dbReference>
<dbReference type="NCBIfam" id="TIGR00981">
    <property type="entry name" value="rpsL_bact"/>
    <property type="match status" value="1"/>
</dbReference>
<reference evidence="5" key="1">
    <citation type="journal article" date="2020" name="Stud. Mycol.">
        <title>101 Dothideomycetes genomes: a test case for predicting lifestyles and emergence of pathogens.</title>
        <authorList>
            <person name="Haridas S."/>
            <person name="Albert R."/>
            <person name="Binder M."/>
            <person name="Bloem J."/>
            <person name="Labutti K."/>
            <person name="Salamov A."/>
            <person name="Andreopoulos B."/>
            <person name="Baker S."/>
            <person name="Barry K."/>
            <person name="Bills G."/>
            <person name="Bluhm B."/>
            <person name="Cannon C."/>
            <person name="Castanera R."/>
            <person name="Culley D."/>
            <person name="Daum C."/>
            <person name="Ezra D."/>
            <person name="Gonzalez J."/>
            <person name="Henrissat B."/>
            <person name="Kuo A."/>
            <person name="Liang C."/>
            <person name="Lipzen A."/>
            <person name="Lutzoni F."/>
            <person name="Magnuson J."/>
            <person name="Mondo S."/>
            <person name="Nolan M."/>
            <person name="Ohm R."/>
            <person name="Pangilinan J."/>
            <person name="Park H.-J."/>
            <person name="Ramirez L."/>
            <person name="Alfaro M."/>
            <person name="Sun H."/>
            <person name="Tritt A."/>
            <person name="Yoshinaga Y."/>
            <person name="Zwiers L.-H."/>
            <person name="Turgeon B."/>
            <person name="Goodwin S."/>
            <person name="Spatafora J."/>
            <person name="Crous P."/>
            <person name="Grigoriev I."/>
        </authorList>
    </citation>
    <scope>NUCLEOTIDE SEQUENCE</scope>
    <source>
        <strain evidence="5">CBS 113389</strain>
    </source>
</reference>
<evidence type="ECO:0000256" key="4">
    <source>
        <dbReference type="RuleBase" id="RU003622"/>
    </source>
</evidence>